<evidence type="ECO:0000313" key="9">
    <source>
        <dbReference type="Proteomes" id="UP000053477"/>
    </source>
</evidence>
<feature type="region of interest" description="Disordered" evidence="6">
    <location>
        <begin position="151"/>
        <end position="266"/>
    </location>
</feature>
<feature type="compositionally biased region" description="Acidic residues" evidence="6">
    <location>
        <begin position="73"/>
        <end position="84"/>
    </location>
</feature>
<feature type="domain" description="BZIP" evidence="7">
    <location>
        <begin position="229"/>
        <end position="277"/>
    </location>
</feature>
<feature type="compositionally biased region" description="Low complexity" evidence="6">
    <location>
        <begin position="212"/>
        <end position="227"/>
    </location>
</feature>
<evidence type="ECO:0000259" key="7">
    <source>
        <dbReference type="PROSITE" id="PS50217"/>
    </source>
</evidence>
<dbReference type="Pfam" id="PF07716">
    <property type="entry name" value="bZIP_2"/>
    <property type="match status" value="1"/>
</dbReference>
<dbReference type="InterPro" id="IPR004827">
    <property type="entry name" value="bZIP"/>
</dbReference>
<evidence type="ECO:0000256" key="6">
    <source>
        <dbReference type="SAM" id="MobiDB-lite"/>
    </source>
</evidence>
<keyword evidence="2" id="KW-0805">Transcription regulation</keyword>
<dbReference type="InterPro" id="IPR046347">
    <property type="entry name" value="bZIP_sf"/>
</dbReference>
<dbReference type="Proteomes" id="UP000053477">
    <property type="component" value="Unassembled WGS sequence"/>
</dbReference>
<protein>
    <recommendedName>
        <fullName evidence="7">BZIP domain-containing protein</fullName>
    </recommendedName>
</protein>
<keyword evidence="3" id="KW-0238">DNA-binding</keyword>
<keyword evidence="5" id="KW-0539">Nucleus</keyword>
<dbReference type="InParanoid" id="A0A0H2S452"/>
<evidence type="ECO:0000256" key="3">
    <source>
        <dbReference type="ARBA" id="ARBA00023125"/>
    </source>
</evidence>
<feature type="compositionally biased region" description="Basic and acidic residues" evidence="6">
    <location>
        <begin position="247"/>
        <end position="266"/>
    </location>
</feature>
<proteinExistence type="predicted"/>
<feature type="region of interest" description="Disordered" evidence="6">
    <location>
        <begin position="290"/>
        <end position="317"/>
    </location>
</feature>
<feature type="region of interest" description="Disordered" evidence="6">
    <location>
        <begin position="50"/>
        <end position="94"/>
    </location>
</feature>
<comment type="subcellular location">
    <subcellularLocation>
        <location evidence="1">Nucleus</location>
    </subcellularLocation>
</comment>
<reference evidence="8 9" key="1">
    <citation type="submission" date="2015-04" db="EMBL/GenBank/DDBJ databases">
        <title>Complete genome sequence of Schizopora paradoxa KUC8140, a cosmopolitan wood degrader in East Asia.</title>
        <authorList>
            <consortium name="DOE Joint Genome Institute"/>
            <person name="Min B."/>
            <person name="Park H."/>
            <person name="Jang Y."/>
            <person name="Kim J.-J."/>
            <person name="Kim K.H."/>
            <person name="Pangilinan J."/>
            <person name="Lipzen A."/>
            <person name="Riley R."/>
            <person name="Grigoriev I.V."/>
            <person name="Spatafora J.W."/>
            <person name="Choi I.-G."/>
        </authorList>
    </citation>
    <scope>NUCLEOTIDE SEQUENCE [LARGE SCALE GENOMIC DNA]</scope>
    <source>
        <strain evidence="8 9">KUC8140</strain>
    </source>
</reference>
<dbReference type="CDD" id="cd14705">
    <property type="entry name" value="bZIP_Zip1"/>
    <property type="match status" value="1"/>
</dbReference>
<dbReference type="GO" id="GO:0001228">
    <property type="term" value="F:DNA-binding transcription activator activity, RNA polymerase II-specific"/>
    <property type="evidence" value="ECO:0007669"/>
    <property type="project" value="TreeGrafter"/>
</dbReference>
<dbReference type="SMART" id="SM00338">
    <property type="entry name" value="BRLZ"/>
    <property type="match status" value="1"/>
</dbReference>
<accession>A0A0H2S452</accession>
<sequence length="317" mass="34273">MAQSPLHGLNIVHHDDSYHNRQHDLLSTPSVQEEYVRELDVWTNLNFQSDEGLSKEDGGGRAGASSSLTDSPTIDDDKDDDQDPEGPANPESHANVVNAIAVSQLQDRGGNFDVGSVLAGFGIDPFLVPPVAAPQQPHSASLAQLLSSYPFSQQQQQSQHHNAYGQHLRSSAAQPAPHQQSVEPEPGSSGPIRRGRARKASMLSPTASPTDSSSLPPGSPHSMPMSMAEDKRRRNTAASARFRAKKKEREVALERRSKDLEGRVSELERECEQLRRENGWLMGLVVGVTGSGGTVPGLPSSSSTATGKRKRDEEEKP</sequence>
<evidence type="ECO:0000256" key="1">
    <source>
        <dbReference type="ARBA" id="ARBA00004123"/>
    </source>
</evidence>
<organism evidence="8 9">
    <name type="scientific">Schizopora paradoxa</name>
    <dbReference type="NCBI Taxonomy" id="27342"/>
    <lineage>
        <taxon>Eukaryota</taxon>
        <taxon>Fungi</taxon>
        <taxon>Dikarya</taxon>
        <taxon>Basidiomycota</taxon>
        <taxon>Agaricomycotina</taxon>
        <taxon>Agaricomycetes</taxon>
        <taxon>Hymenochaetales</taxon>
        <taxon>Schizoporaceae</taxon>
        <taxon>Schizopora</taxon>
    </lineage>
</organism>
<dbReference type="PANTHER" id="PTHR13044">
    <property type="entry name" value="ACTIVATING TRANSCRIPTION FACTOR ATF 4/5"/>
    <property type="match status" value="1"/>
</dbReference>
<dbReference type="STRING" id="27342.A0A0H2S452"/>
<dbReference type="SUPFAM" id="SSF57959">
    <property type="entry name" value="Leucine zipper domain"/>
    <property type="match status" value="1"/>
</dbReference>
<dbReference type="GO" id="GO:0005634">
    <property type="term" value="C:nucleus"/>
    <property type="evidence" value="ECO:0007669"/>
    <property type="project" value="UniProtKB-SubCell"/>
</dbReference>
<dbReference type="AlphaFoldDB" id="A0A0H2S452"/>
<dbReference type="PROSITE" id="PS50217">
    <property type="entry name" value="BZIP"/>
    <property type="match status" value="1"/>
</dbReference>
<evidence type="ECO:0000313" key="8">
    <source>
        <dbReference type="EMBL" id="KLO11736.1"/>
    </source>
</evidence>
<name>A0A0H2S452_9AGAM</name>
<gene>
    <name evidence="8" type="ORF">SCHPADRAFT_456812</name>
</gene>
<dbReference type="Gene3D" id="1.20.5.170">
    <property type="match status" value="1"/>
</dbReference>
<dbReference type="EMBL" id="KQ085993">
    <property type="protein sequence ID" value="KLO11736.1"/>
    <property type="molecule type" value="Genomic_DNA"/>
</dbReference>
<evidence type="ECO:0000256" key="4">
    <source>
        <dbReference type="ARBA" id="ARBA00023163"/>
    </source>
</evidence>
<evidence type="ECO:0000256" key="5">
    <source>
        <dbReference type="ARBA" id="ARBA00023242"/>
    </source>
</evidence>
<keyword evidence="9" id="KW-1185">Reference proteome</keyword>
<evidence type="ECO:0000256" key="2">
    <source>
        <dbReference type="ARBA" id="ARBA00023015"/>
    </source>
</evidence>
<dbReference type="PROSITE" id="PS00036">
    <property type="entry name" value="BZIP_BASIC"/>
    <property type="match status" value="1"/>
</dbReference>
<dbReference type="PANTHER" id="PTHR13044:SF14">
    <property type="entry name" value="CRYPTOCEPHAL, ISOFORM A"/>
    <property type="match status" value="1"/>
</dbReference>
<keyword evidence="4" id="KW-0804">Transcription</keyword>
<dbReference type="OrthoDB" id="1939598at2759"/>
<feature type="compositionally biased region" description="Polar residues" evidence="6">
    <location>
        <begin position="168"/>
        <end position="182"/>
    </location>
</feature>
<dbReference type="GO" id="GO:0000977">
    <property type="term" value="F:RNA polymerase II transcription regulatory region sequence-specific DNA binding"/>
    <property type="evidence" value="ECO:0007669"/>
    <property type="project" value="TreeGrafter"/>
</dbReference>